<organism evidence="2 3">
    <name type="scientific">Methylocystis echinoides</name>
    <dbReference type="NCBI Taxonomy" id="29468"/>
    <lineage>
        <taxon>Bacteria</taxon>
        <taxon>Pseudomonadati</taxon>
        <taxon>Pseudomonadota</taxon>
        <taxon>Alphaproteobacteria</taxon>
        <taxon>Hyphomicrobiales</taxon>
        <taxon>Methylocystaceae</taxon>
        <taxon>Methylocystis</taxon>
    </lineage>
</organism>
<keyword evidence="1" id="KW-0472">Membrane</keyword>
<evidence type="ECO:0000313" key="3">
    <source>
        <dbReference type="Proteomes" id="UP001144323"/>
    </source>
</evidence>
<feature type="transmembrane region" description="Helical" evidence="1">
    <location>
        <begin position="33"/>
        <end position="56"/>
    </location>
</feature>
<evidence type="ECO:0000256" key="1">
    <source>
        <dbReference type="SAM" id="Phobius"/>
    </source>
</evidence>
<keyword evidence="3" id="KW-1185">Reference proteome</keyword>
<dbReference type="EMBL" id="BSEC01000001">
    <property type="protein sequence ID" value="GLI91114.1"/>
    <property type="molecule type" value="Genomic_DNA"/>
</dbReference>
<protein>
    <submittedName>
        <fullName evidence="2">Uncharacterized protein</fullName>
    </submittedName>
</protein>
<name>A0A9W6GQK6_9HYPH</name>
<comment type="caution">
    <text evidence="2">The sequence shown here is derived from an EMBL/GenBank/DDBJ whole genome shotgun (WGS) entry which is preliminary data.</text>
</comment>
<proteinExistence type="predicted"/>
<accession>A0A9W6GQK6</accession>
<keyword evidence="1" id="KW-0812">Transmembrane</keyword>
<reference evidence="2" key="1">
    <citation type="journal article" date="2023" name="Int. J. Syst. Evol. Microbiol.">
        <title>Methylocystis iwaonis sp. nov., a type II methane-oxidizing bacterium from surface soil of a rice paddy field in Japan, and emended description of the genus Methylocystis (ex Whittenbury et al. 1970) Bowman et al. 1993.</title>
        <authorList>
            <person name="Kaise H."/>
            <person name="Sawadogo J.B."/>
            <person name="Alam M.S."/>
            <person name="Ueno C."/>
            <person name="Dianou D."/>
            <person name="Shinjo R."/>
            <person name="Asakawa S."/>
        </authorList>
    </citation>
    <scope>NUCLEOTIDE SEQUENCE</scope>
    <source>
        <strain evidence="2">LMG27198</strain>
    </source>
</reference>
<evidence type="ECO:0000313" key="2">
    <source>
        <dbReference type="EMBL" id="GLI91114.1"/>
    </source>
</evidence>
<sequence length="198" mass="21085">MGVFDKMPYSDEVELAATSAKVSTGRRSKLRGFGVGLLLLSCLGVAGAVATTYTFVCDMSPGACGSYYQHSVTVTVTNESFNSACGIVLLSPACSGLPWWGTGSYASAWAAKLGYQSDTPQFYYSTVLGLTYSAYQVQGSGQQPTQLLDIPLLSTPQNFVTDVQDNGPVPEMDQGALPKVMLLLVLLFLLAQSRARLL</sequence>
<keyword evidence="1" id="KW-1133">Transmembrane helix</keyword>
<dbReference type="AlphaFoldDB" id="A0A9W6GQK6"/>
<gene>
    <name evidence="2" type="ORF">LMG27198_01060</name>
</gene>
<dbReference type="Proteomes" id="UP001144323">
    <property type="component" value="Unassembled WGS sequence"/>
</dbReference>